<dbReference type="Pfam" id="PF13734">
    <property type="entry name" value="Inhibitor_I69"/>
    <property type="match status" value="1"/>
</dbReference>
<keyword evidence="2" id="KW-0645">Protease</keyword>
<feature type="active site" description="Nucleophile" evidence="6">
    <location>
        <position position="165"/>
    </location>
</feature>
<keyword evidence="3" id="KW-0732">Signal</keyword>
<evidence type="ECO:0000256" key="3">
    <source>
        <dbReference type="ARBA" id="ARBA00022729"/>
    </source>
</evidence>
<feature type="active site" description="Proton acceptor" evidence="6">
    <location>
        <position position="309"/>
    </location>
</feature>
<dbReference type="InterPro" id="IPR044934">
    <property type="entry name" value="Streptopain_sf"/>
</dbReference>
<evidence type="ECO:0000256" key="5">
    <source>
        <dbReference type="ARBA" id="ARBA00022807"/>
    </source>
</evidence>
<comment type="caution">
    <text evidence="8">The sequence shown here is derived from an EMBL/GenBank/DDBJ whole genome shotgun (WGS) entry which is preliminary data.</text>
</comment>
<keyword evidence="4" id="KW-0378">Hydrolase</keyword>
<gene>
    <name evidence="8" type="ORF">C7379_104142</name>
</gene>
<evidence type="ECO:0000256" key="6">
    <source>
        <dbReference type="PIRSR" id="PIRSR600200-1"/>
    </source>
</evidence>
<organism evidence="8 9">
    <name type="scientific">Hallella colorans</name>
    <dbReference type="NCBI Taxonomy" id="1703337"/>
    <lineage>
        <taxon>Bacteria</taxon>
        <taxon>Pseudomonadati</taxon>
        <taxon>Bacteroidota</taxon>
        <taxon>Bacteroidia</taxon>
        <taxon>Bacteroidales</taxon>
        <taxon>Prevotellaceae</taxon>
        <taxon>Hallella</taxon>
    </lineage>
</organism>
<comment type="similarity">
    <text evidence="1">Belongs to the peptidase C10 family.</text>
</comment>
<proteinExistence type="inferred from homology"/>
<evidence type="ECO:0000313" key="9">
    <source>
        <dbReference type="Proteomes" id="UP000245870"/>
    </source>
</evidence>
<evidence type="ECO:0000256" key="4">
    <source>
        <dbReference type="ARBA" id="ARBA00022801"/>
    </source>
</evidence>
<feature type="domain" description="Spi protease inhibitor" evidence="7">
    <location>
        <begin position="12"/>
        <end position="110"/>
    </location>
</feature>
<keyword evidence="9" id="KW-1185">Reference proteome</keyword>
<evidence type="ECO:0000313" key="8">
    <source>
        <dbReference type="EMBL" id="PVX57525.1"/>
    </source>
</evidence>
<evidence type="ECO:0000256" key="2">
    <source>
        <dbReference type="ARBA" id="ARBA00022670"/>
    </source>
</evidence>
<dbReference type="PRINTS" id="PR00797">
    <property type="entry name" value="STREPTOPAIN"/>
</dbReference>
<dbReference type="Gene3D" id="3.90.70.50">
    <property type="entry name" value="Peptidase C10, streptopain"/>
    <property type="match status" value="1"/>
</dbReference>
<dbReference type="GO" id="GO:0006508">
    <property type="term" value="P:proteolysis"/>
    <property type="evidence" value="ECO:0007669"/>
    <property type="project" value="UniProtKB-KW"/>
</dbReference>
<dbReference type="EMBL" id="QENY01000004">
    <property type="protein sequence ID" value="PVX57525.1"/>
    <property type="molecule type" value="Genomic_DNA"/>
</dbReference>
<name>A0A2U0UIP6_9BACT</name>
<keyword evidence="5" id="KW-0788">Thiol protease</keyword>
<dbReference type="InterPro" id="IPR038765">
    <property type="entry name" value="Papain-like_cys_pep_sf"/>
</dbReference>
<dbReference type="Proteomes" id="UP000245870">
    <property type="component" value="Unassembled WGS sequence"/>
</dbReference>
<dbReference type="InterPro" id="IPR025896">
    <property type="entry name" value="Spi_Prtas-inh"/>
</dbReference>
<dbReference type="AlphaFoldDB" id="A0A2U0UIP6"/>
<evidence type="ECO:0000256" key="1">
    <source>
        <dbReference type="ARBA" id="ARBA00009693"/>
    </source>
</evidence>
<sequence length="651" mass="72186">MMFLLMGICLRAQQVSPGEARREAEAFAMARHTRTRAQAHESVSLAFKSDDDGRPTSYYVFNVDGGRGFAIISGDKRTPKILGYADSGQIDRRDMPAPMALLLKSYQQDIQAMRRAPSPRRAVPALASTAARHAVEPIVKSKWNQLWPYYLQCPMADGKPTPTGCVATAMAQVMFAQRCPSTRTTRPIPSDRYEAHATGKDFMPRHAFEWDKMLDDYKKGSSDEQNQAVAYLMRQCGAAVMMDYSPYGSTAPDNLIVPALVNYFGYDADATLVIRDFYTTEEWTDMIYDEVAAGRPVIYVASSPTDGTHAFVCDGYRQGDYFHVNWGWGGSRDGYFRLSVLNAYAPDGIGNTEGYTIFHSAAIGLQPEDHVVTRPLVQVTELAFKPRLVKRDDPAQDFKPLRCSFSYKNIMAVPIRAEVGLGLFVGGKLERALIERAQTLEPGEETKMEGVTLGSIGVRHDGAAIAPICRTQGDDKWMKCTNTDAFSYVLSVGERKMFVRRGDIPQPKPRLRVDNVTLIGDMTAGEYQFIRATITNVGGSFSGQLFLYVDGEKAGYMGAYIGAAATDSVAFTFMSQRQGRHVFSIENAEGAKLYEGHMDIVPTGVVPIPSTESHSSGAFRHPDRWFDLLGRQTPRPRARGVYILGRKKIAF</sequence>
<dbReference type="GO" id="GO:0008234">
    <property type="term" value="F:cysteine-type peptidase activity"/>
    <property type="evidence" value="ECO:0007669"/>
    <property type="project" value="UniProtKB-KW"/>
</dbReference>
<protein>
    <submittedName>
        <fullName evidence="8">Spi protease inhibitor</fullName>
    </submittedName>
</protein>
<dbReference type="InterPro" id="IPR000200">
    <property type="entry name" value="Peptidase_C10"/>
</dbReference>
<accession>A0A2U0UIP6</accession>
<reference evidence="8 9" key="1">
    <citation type="submission" date="2018-05" db="EMBL/GenBank/DDBJ databases">
        <title>Genomic Encyclopedia of Type Strains, Phase IV (KMG-IV): sequencing the most valuable type-strain genomes for metagenomic binning, comparative biology and taxonomic classification.</title>
        <authorList>
            <person name="Goeker M."/>
        </authorList>
    </citation>
    <scope>NUCLEOTIDE SEQUENCE [LARGE SCALE GENOMIC DNA]</scope>
    <source>
        <strain evidence="8 9">DSM 100333</strain>
    </source>
</reference>
<evidence type="ECO:0000259" key="7">
    <source>
        <dbReference type="Pfam" id="PF13734"/>
    </source>
</evidence>
<dbReference type="Pfam" id="PF01640">
    <property type="entry name" value="Peptidase_C10"/>
    <property type="match status" value="1"/>
</dbReference>
<dbReference type="SUPFAM" id="SSF54001">
    <property type="entry name" value="Cysteine proteinases"/>
    <property type="match status" value="1"/>
</dbReference>